<sequence length="556" mass="61531">MFKLIETDRTNLSTPLLEGNPNLPPWAWIWLFIWATSYLGPNSSSFMTNAFARPGGVKRSQSYRPLKVLGCLVAEKAQSDGDSHPPKANDRFSSALRISNGNLVLFNESQIPIWSTNVKPTTLATTQAVLLDNGNLVVDDGSRPSTLLWQSFDYPCNTFLPGGRIGHTGINKGHKIVLTSWKSSEDPAPGDYSLEQFLIGSEVYFVMRSRTSSEISWSTGTWNGKTFSLVPEMRLNYIFNYSYVSNANESYFTYDLYNSSLISRFIIDVSGQLKQMSWLRDGGWILFWSQPKNPCEVYAVCGAYGSCIGNSLRDYCRCLTGFEPKSPSDWSLTEYSGGCGRKAELQCRNTDRFTKNPGMSLSGAEKTVLVRNTAECEATCLNDCSCTAYAYESNSCLIWNGDLMNLNQLALNDSRGKALFKKKKKENGRSWKINGGFAGASIIIEGGDVFSLLDPRLEGNADPEKLIRVCRLACWCIQYEETQRPSMGQIVQILEGLVNVNLPPLPRLFQAFVDNPDEIISSTKLSSSPESSQAGSGMSTASSRVKSTESSSLLMS</sequence>
<feature type="domain" description="Bulb-type lectin" evidence="5">
    <location>
        <begin position="1"/>
        <end position="151"/>
    </location>
</feature>
<reference evidence="7" key="1">
    <citation type="journal article" date="2021" name="Front. Plant Sci.">
        <title>Chromosome-Scale Genome Assembly for Chinese Sour Jujube and Insights Into Its Genome Evolution and Domestication Signature.</title>
        <authorList>
            <person name="Shen L.-Y."/>
            <person name="Luo H."/>
            <person name="Wang X.-L."/>
            <person name="Wang X.-M."/>
            <person name="Qiu X.-J."/>
            <person name="Liu H."/>
            <person name="Zhou S.-S."/>
            <person name="Jia K.-H."/>
            <person name="Nie S."/>
            <person name="Bao Y.-T."/>
            <person name="Zhang R.-G."/>
            <person name="Yun Q.-Z."/>
            <person name="Chai Y.-H."/>
            <person name="Lu J.-Y."/>
            <person name="Li Y."/>
            <person name="Zhao S.-W."/>
            <person name="Mao J.-F."/>
            <person name="Jia S.-G."/>
            <person name="Mao Y.-M."/>
        </authorList>
    </citation>
    <scope>NUCLEOTIDE SEQUENCE</scope>
    <source>
        <strain evidence="7">AT0</strain>
        <tissue evidence="7">Leaf</tissue>
    </source>
</reference>
<evidence type="ECO:0008006" key="9">
    <source>
        <dbReference type="Google" id="ProtNLM"/>
    </source>
</evidence>
<dbReference type="SMART" id="SM00108">
    <property type="entry name" value="B_lectin"/>
    <property type="match status" value="1"/>
</dbReference>
<dbReference type="SMART" id="SM00473">
    <property type="entry name" value="PAN_AP"/>
    <property type="match status" value="1"/>
</dbReference>
<dbReference type="AlphaFoldDB" id="A0A978VIP7"/>
<dbReference type="PROSITE" id="PS50927">
    <property type="entry name" value="BULB_LECTIN"/>
    <property type="match status" value="1"/>
</dbReference>
<proteinExistence type="predicted"/>
<keyword evidence="1" id="KW-0732">Signal</keyword>
<dbReference type="Gene3D" id="2.90.10.10">
    <property type="entry name" value="Bulb-type lectin domain"/>
    <property type="match status" value="1"/>
</dbReference>
<accession>A0A978VIP7</accession>
<dbReference type="InterPro" id="IPR011009">
    <property type="entry name" value="Kinase-like_dom_sf"/>
</dbReference>
<dbReference type="SUPFAM" id="SSF57414">
    <property type="entry name" value="Hairpin loop containing domain-like"/>
    <property type="match status" value="1"/>
</dbReference>
<dbReference type="SUPFAM" id="SSF56112">
    <property type="entry name" value="Protein kinase-like (PK-like)"/>
    <property type="match status" value="1"/>
</dbReference>
<dbReference type="Pfam" id="PF01453">
    <property type="entry name" value="B_lectin"/>
    <property type="match status" value="1"/>
</dbReference>
<dbReference type="InterPro" id="IPR036426">
    <property type="entry name" value="Bulb-type_lectin_dom_sf"/>
</dbReference>
<dbReference type="PANTHER" id="PTHR32444">
    <property type="entry name" value="BULB-TYPE LECTIN DOMAIN-CONTAINING PROTEIN"/>
    <property type="match status" value="1"/>
</dbReference>
<evidence type="ECO:0000259" key="6">
    <source>
        <dbReference type="PROSITE" id="PS50948"/>
    </source>
</evidence>
<dbReference type="PROSITE" id="PS50948">
    <property type="entry name" value="PAN"/>
    <property type="match status" value="1"/>
</dbReference>
<keyword evidence="2" id="KW-1015">Disulfide bond</keyword>
<protein>
    <recommendedName>
        <fullName evidence="9">G-type lectin S-receptor-like serine/threonine-protein kinase At2g19130</fullName>
    </recommendedName>
</protein>
<organism evidence="7 8">
    <name type="scientific">Ziziphus jujuba var. spinosa</name>
    <dbReference type="NCBI Taxonomy" id="714518"/>
    <lineage>
        <taxon>Eukaryota</taxon>
        <taxon>Viridiplantae</taxon>
        <taxon>Streptophyta</taxon>
        <taxon>Embryophyta</taxon>
        <taxon>Tracheophyta</taxon>
        <taxon>Spermatophyta</taxon>
        <taxon>Magnoliopsida</taxon>
        <taxon>eudicotyledons</taxon>
        <taxon>Gunneridae</taxon>
        <taxon>Pentapetalae</taxon>
        <taxon>rosids</taxon>
        <taxon>fabids</taxon>
        <taxon>Rosales</taxon>
        <taxon>Rhamnaceae</taxon>
        <taxon>Paliureae</taxon>
        <taxon>Ziziphus</taxon>
    </lineage>
</organism>
<evidence type="ECO:0000313" key="8">
    <source>
        <dbReference type="Proteomes" id="UP000813462"/>
    </source>
</evidence>
<evidence type="ECO:0000256" key="1">
    <source>
        <dbReference type="ARBA" id="ARBA00022729"/>
    </source>
</evidence>
<dbReference type="InterPro" id="IPR000858">
    <property type="entry name" value="S_locus_glycoprot_dom"/>
</dbReference>
<dbReference type="Pfam" id="PF08276">
    <property type="entry name" value="PAN_2"/>
    <property type="match status" value="1"/>
</dbReference>
<evidence type="ECO:0000313" key="7">
    <source>
        <dbReference type="EMBL" id="KAH7532966.1"/>
    </source>
</evidence>
<feature type="region of interest" description="Disordered" evidence="4">
    <location>
        <begin position="522"/>
        <end position="556"/>
    </location>
</feature>
<dbReference type="GO" id="GO:0048544">
    <property type="term" value="P:recognition of pollen"/>
    <property type="evidence" value="ECO:0007669"/>
    <property type="project" value="InterPro"/>
</dbReference>
<dbReference type="CDD" id="cd01098">
    <property type="entry name" value="PAN_AP_plant"/>
    <property type="match status" value="1"/>
</dbReference>
<name>A0A978VIP7_ZIZJJ</name>
<feature type="compositionally biased region" description="Polar residues" evidence="4">
    <location>
        <begin position="540"/>
        <end position="556"/>
    </location>
</feature>
<feature type="compositionally biased region" description="Low complexity" evidence="4">
    <location>
        <begin position="522"/>
        <end position="539"/>
    </location>
</feature>
<dbReference type="PANTHER" id="PTHR32444:SF247">
    <property type="entry name" value="OS01G0958200 PROTEIN"/>
    <property type="match status" value="1"/>
</dbReference>
<evidence type="ECO:0000259" key="5">
    <source>
        <dbReference type="PROSITE" id="PS50927"/>
    </source>
</evidence>
<dbReference type="InterPro" id="IPR001480">
    <property type="entry name" value="Bulb-type_lectin_dom"/>
</dbReference>
<dbReference type="Pfam" id="PF00954">
    <property type="entry name" value="S_locus_glycop"/>
    <property type="match status" value="1"/>
</dbReference>
<evidence type="ECO:0000256" key="2">
    <source>
        <dbReference type="ARBA" id="ARBA00023157"/>
    </source>
</evidence>
<keyword evidence="3" id="KW-0325">Glycoprotein</keyword>
<evidence type="ECO:0000256" key="3">
    <source>
        <dbReference type="ARBA" id="ARBA00023180"/>
    </source>
</evidence>
<evidence type="ECO:0000256" key="4">
    <source>
        <dbReference type="SAM" id="MobiDB-lite"/>
    </source>
</evidence>
<dbReference type="SUPFAM" id="SSF51110">
    <property type="entry name" value="alpha-D-mannose-specific plant lectins"/>
    <property type="match status" value="1"/>
</dbReference>
<dbReference type="Proteomes" id="UP000813462">
    <property type="component" value="Unassembled WGS sequence"/>
</dbReference>
<feature type="domain" description="Apple" evidence="6">
    <location>
        <begin position="347"/>
        <end position="424"/>
    </location>
</feature>
<dbReference type="InterPro" id="IPR003609">
    <property type="entry name" value="Pan_app"/>
</dbReference>
<dbReference type="Gene3D" id="1.10.510.10">
    <property type="entry name" value="Transferase(Phosphotransferase) domain 1"/>
    <property type="match status" value="1"/>
</dbReference>
<comment type="caution">
    <text evidence="7">The sequence shown here is derived from an EMBL/GenBank/DDBJ whole genome shotgun (WGS) entry which is preliminary data.</text>
</comment>
<dbReference type="EMBL" id="JAEACU010000004">
    <property type="protein sequence ID" value="KAH7532966.1"/>
    <property type="molecule type" value="Genomic_DNA"/>
</dbReference>
<gene>
    <name evidence="7" type="ORF">FEM48_Zijuj04G0079400</name>
</gene>